<keyword evidence="3" id="KW-1185">Reference proteome</keyword>
<protein>
    <recommendedName>
        <fullName evidence="1">Heterokaryon incompatibility domain-containing protein</fullName>
    </recommendedName>
</protein>
<name>A0A1R3RWK9_ASPC5</name>
<dbReference type="OrthoDB" id="5362512at2759"/>
<dbReference type="PANTHER" id="PTHR33112">
    <property type="entry name" value="DOMAIN PROTEIN, PUTATIVE-RELATED"/>
    <property type="match status" value="1"/>
</dbReference>
<dbReference type="STRING" id="602072.A0A1R3RWK9"/>
<dbReference type="VEuPathDB" id="FungiDB:ASPCADRAFT_394229"/>
<organism evidence="2 3">
    <name type="scientific">Aspergillus carbonarius (strain ITEM 5010)</name>
    <dbReference type="NCBI Taxonomy" id="602072"/>
    <lineage>
        <taxon>Eukaryota</taxon>
        <taxon>Fungi</taxon>
        <taxon>Dikarya</taxon>
        <taxon>Ascomycota</taxon>
        <taxon>Pezizomycotina</taxon>
        <taxon>Eurotiomycetes</taxon>
        <taxon>Eurotiomycetidae</taxon>
        <taxon>Eurotiales</taxon>
        <taxon>Aspergillaceae</taxon>
        <taxon>Aspergillus</taxon>
        <taxon>Aspergillus subgen. Circumdati</taxon>
    </lineage>
</organism>
<reference evidence="3" key="1">
    <citation type="journal article" date="2017" name="Genome Biol.">
        <title>Comparative genomics reveals high biological diversity and specific adaptations in the industrially and medically important fungal genus Aspergillus.</title>
        <authorList>
            <person name="de Vries R.P."/>
            <person name="Riley R."/>
            <person name="Wiebenga A."/>
            <person name="Aguilar-Osorio G."/>
            <person name="Amillis S."/>
            <person name="Uchima C.A."/>
            <person name="Anderluh G."/>
            <person name="Asadollahi M."/>
            <person name="Askin M."/>
            <person name="Barry K."/>
            <person name="Battaglia E."/>
            <person name="Bayram O."/>
            <person name="Benocci T."/>
            <person name="Braus-Stromeyer S.A."/>
            <person name="Caldana C."/>
            <person name="Canovas D."/>
            <person name="Cerqueira G.C."/>
            <person name="Chen F."/>
            <person name="Chen W."/>
            <person name="Choi C."/>
            <person name="Clum A."/>
            <person name="Dos Santos R.A."/>
            <person name="Damasio A.R."/>
            <person name="Diallinas G."/>
            <person name="Emri T."/>
            <person name="Fekete E."/>
            <person name="Flipphi M."/>
            <person name="Freyberg S."/>
            <person name="Gallo A."/>
            <person name="Gournas C."/>
            <person name="Habgood R."/>
            <person name="Hainaut M."/>
            <person name="Harispe M.L."/>
            <person name="Henrissat B."/>
            <person name="Hilden K.S."/>
            <person name="Hope R."/>
            <person name="Hossain A."/>
            <person name="Karabika E."/>
            <person name="Karaffa L."/>
            <person name="Karanyi Z."/>
            <person name="Krasevec N."/>
            <person name="Kuo A."/>
            <person name="Kusch H."/>
            <person name="LaButti K."/>
            <person name="Lagendijk E.L."/>
            <person name="Lapidus A."/>
            <person name="Levasseur A."/>
            <person name="Lindquist E."/>
            <person name="Lipzen A."/>
            <person name="Logrieco A.F."/>
            <person name="MacCabe A."/>
            <person name="Maekelae M.R."/>
            <person name="Malavazi I."/>
            <person name="Melin P."/>
            <person name="Meyer V."/>
            <person name="Mielnichuk N."/>
            <person name="Miskei M."/>
            <person name="Molnar A.P."/>
            <person name="Mule G."/>
            <person name="Ngan C.Y."/>
            <person name="Orejas M."/>
            <person name="Orosz E."/>
            <person name="Ouedraogo J.P."/>
            <person name="Overkamp K.M."/>
            <person name="Park H.-S."/>
            <person name="Perrone G."/>
            <person name="Piumi F."/>
            <person name="Punt P.J."/>
            <person name="Ram A.F."/>
            <person name="Ramon A."/>
            <person name="Rauscher S."/>
            <person name="Record E."/>
            <person name="Riano-Pachon D.M."/>
            <person name="Robert V."/>
            <person name="Roehrig J."/>
            <person name="Ruller R."/>
            <person name="Salamov A."/>
            <person name="Salih N.S."/>
            <person name="Samson R.A."/>
            <person name="Sandor E."/>
            <person name="Sanguinetti M."/>
            <person name="Schuetze T."/>
            <person name="Sepcic K."/>
            <person name="Shelest E."/>
            <person name="Sherlock G."/>
            <person name="Sophianopoulou V."/>
            <person name="Squina F.M."/>
            <person name="Sun H."/>
            <person name="Susca A."/>
            <person name="Todd R.B."/>
            <person name="Tsang A."/>
            <person name="Unkles S.E."/>
            <person name="van de Wiele N."/>
            <person name="van Rossen-Uffink D."/>
            <person name="Oliveira J.V."/>
            <person name="Vesth T.C."/>
            <person name="Visser J."/>
            <person name="Yu J.-H."/>
            <person name="Zhou M."/>
            <person name="Andersen M.R."/>
            <person name="Archer D.B."/>
            <person name="Baker S.E."/>
            <person name="Benoit I."/>
            <person name="Brakhage A.A."/>
            <person name="Braus G.H."/>
            <person name="Fischer R."/>
            <person name="Frisvad J.C."/>
            <person name="Goldman G.H."/>
            <person name="Houbraken J."/>
            <person name="Oakley B."/>
            <person name="Pocsi I."/>
            <person name="Scazzocchio C."/>
            <person name="Seiboth B."/>
            <person name="vanKuyk P.A."/>
            <person name="Wortman J."/>
            <person name="Dyer P.S."/>
            <person name="Grigoriev I.V."/>
        </authorList>
    </citation>
    <scope>NUCLEOTIDE SEQUENCE [LARGE SCALE GENOMIC DNA]</scope>
    <source>
        <strain evidence="3">ITEM 5010</strain>
    </source>
</reference>
<proteinExistence type="predicted"/>
<sequence>MIFNHSNDQGDQEGSYTALSYCWGQENHIRLMLIQDNYKTFRDQIPWDRLPRLFQDAIEITGYLGVDYIWVDSLCIIQDDQQDWERESQNMASIFENAYLTIVAASSPDPHAPILRGRGLSEEKVRFDFTEKDHSQSCLFSRLTTAEDMFKRIPIKVKEISSRQWGEVLYDRGWTFQEDLLARRTVHYLPNRVVWECRMLHVDERQLLGHRKFAASLDRPLWTWREYVKAYMRRDLTSISDSLPAISGIANKVSQRLGDEYLAGLWRSSLITDLGWCLNRCSSPPGPPRQYIAPSWSWASVGIRQAIGYPVHFEHPRALATVIDADVTLKGQNRFGEVTDGFLQLRGLVRETKLYRTIIFAFEVSFPGCEVTVKYFTPDMELCTGNGLLESGIIVPTLSRWYADEKPTAETGKNAYPTVHIIPLYGELGYITGLVLGRSPRVRGAYERLGVTVLDSDDFDTVMELAVESTITIV</sequence>
<evidence type="ECO:0000259" key="1">
    <source>
        <dbReference type="Pfam" id="PF06985"/>
    </source>
</evidence>
<gene>
    <name evidence="2" type="ORF">ASPCADRAFT_394229</name>
</gene>
<dbReference type="Proteomes" id="UP000188318">
    <property type="component" value="Unassembled WGS sequence"/>
</dbReference>
<dbReference type="PANTHER" id="PTHR33112:SF16">
    <property type="entry name" value="HETEROKARYON INCOMPATIBILITY DOMAIN-CONTAINING PROTEIN"/>
    <property type="match status" value="1"/>
</dbReference>
<dbReference type="InterPro" id="IPR010730">
    <property type="entry name" value="HET"/>
</dbReference>
<evidence type="ECO:0000313" key="2">
    <source>
        <dbReference type="EMBL" id="OOF98874.1"/>
    </source>
</evidence>
<evidence type="ECO:0000313" key="3">
    <source>
        <dbReference type="Proteomes" id="UP000188318"/>
    </source>
</evidence>
<feature type="domain" description="Heterokaryon incompatibility" evidence="1">
    <location>
        <begin position="16"/>
        <end position="178"/>
    </location>
</feature>
<dbReference type="OMA" id="QIFWECF"/>
<dbReference type="AlphaFoldDB" id="A0A1R3RWK9"/>
<dbReference type="EMBL" id="KV907495">
    <property type="protein sequence ID" value="OOF98874.1"/>
    <property type="molecule type" value="Genomic_DNA"/>
</dbReference>
<accession>A0A1R3RWK9</accession>
<dbReference type="Pfam" id="PF06985">
    <property type="entry name" value="HET"/>
    <property type="match status" value="1"/>
</dbReference>